<dbReference type="GO" id="GO:0005886">
    <property type="term" value="C:plasma membrane"/>
    <property type="evidence" value="ECO:0007669"/>
    <property type="project" value="UniProtKB-SubCell"/>
</dbReference>
<dbReference type="Gene3D" id="2.60.15.10">
    <property type="entry name" value="F0F1 ATP synthase delta/epsilon subunit, N-terminal"/>
    <property type="match status" value="1"/>
</dbReference>
<dbReference type="GO" id="GO:0005524">
    <property type="term" value="F:ATP binding"/>
    <property type="evidence" value="ECO:0007669"/>
    <property type="project" value="UniProtKB-UniRule"/>
</dbReference>
<organism evidence="11 12">
    <name type="scientific">Candidatus Falkowbacteria bacterium HGW-Falkowbacteria-2</name>
    <dbReference type="NCBI Taxonomy" id="2013769"/>
    <lineage>
        <taxon>Bacteria</taxon>
        <taxon>Candidatus Falkowiibacteriota</taxon>
    </lineage>
</organism>
<comment type="caution">
    <text evidence="11">The sequence shown here is derived from an EMBL/GenBank/DDBJ whole genome shotgun (WGS) entry which is preliminary data.</text>
</comment>
<comment type="subunit">
    <text evidence="8 9">F-type ATPases have 2 components, CF(1) - the catalytic core - and CF(0) - the membrane proton channel. CF(1) has five subunits: alpha(3), beta(3), gamma(1), delta(1), epsilon(1). CF(0) has three main subunits: a, b and c.</text>
</comment>
<evidence type="ECO:0000256" key="4">
    <source>
        <dbReference type="ARBA" id="ARBA00023065"/>
    </source>
</evidence>
<dbReference type="GO" id="GO:0046933">
    <property type="term" value="F:proton-transporting ATP synthase activity, rotational mechanism"/>
    <property type="evidence" value="ECO:0007669"/>
    <property type="project" value="UniProtKB-UniRule"/>
</dbReference>
<dbReference type="Pfam" id="PF02823">
    <property type="entry name" value="ATP-synt_DE_N"/>
    <property type="match status" value="1"/>
</dbReference>
<reference evidence="11 12" key="1">
    <citation type="journal article" date="2017" name="ISME J.">
        <title>Potential for microbial H2 and metal transformations associated with novel bacteria and archaea in deep terrestrial subsurface sediments.</title>
        <authorList>
            <person name="Hernsdorf A.W."/>
            <person name="Amano Y."/>
            <person name="Miyakawa K."/>
            <person name="Ise K."/>
            <person name="Suzuki Y."/>
            <person name="Anantharaman K."/>
            <person name="Probst A."/>
            <person name="Burstein D."/>
            <person name="Thomas B.C."/>
            <person name="Banfield J.F."/>
        </authorList>
    </citation>
    <scope>NUCLEOTIDE SEQUENCE [LARGE SCALE GENOMIC DNA]</scope>
    <source>
        <strain evidence="11">HGW-Falkowbacteria-2</strain>
    </source>
</reference>
<evidence type="ECO:0000313" key="12">
    <source>
        <dbReference type="Proteomes" id="UP000233325"/>
    </source>
</evidence>
<dbReference type="PANTHER" id="PTHR13822:SF10">
    <property type="entry name" value="ATP SYNTHASE EPSILON CHAIN, CHLOROPLASTIC"/>
    <property type="match status" value="1"/>
</dbReference>
<evidence type="ECO:0000256" key="9">
    <source>
        <dbReference type="RuleBase" id="RU003656"/>
    </source>
</evidence>
<evidence type="ECO:0000256" key="1">
    <source>
        <dbReference type="ARBA" id="ARBA00004184"/>
    </source>
</evidence>
<dbReference type="Proteomes" id="UP000233325">
    <property type="component" value="Unassembled WGS sequence"/>
</dbReference>
<comment type="similarity">
    <text evidence="2 8 9">Belongs to the ATPase epsilon chain family.</text>
</comment>
<keyword evidence="6 8" id="KW-0139">CF(1)</keyword>
<keyword evidence="7 8" id="KW-0066">ATP synthesis</keyword>
<keyword evidence="8" id="KW-1003">Cell membrane</keyword>
<evidence type="ECO:0000256" key="8">
    <source>
        <dbReference type="HAMAP-Rule" id="MF_00530"/>
    </source>
</evidence>
<dbReference type="GO" id="GO:0012505">
    <property type="term" value="C:endomembrane system"/>
    <property type="evidence" value="ECO:0007669"/>
    <property type="project" value="UniProtKB-SubCell"/>
</dbReference>
<keyword evidence="4 8" id="KW-0406">Ion transport</keyword>
<dbReference type="InterPro" id="IPR020546">
    <property type="entry name" value="ATP_synth_F1_dsu/esu_N"/>
</dbReference>
<name>A0A2N2DZD5_9BACT</name>
<dbReference type="PANTHER" id="PTHR13822">
    <property type="entry name" value="ATP SYNTHASE DELTA/EPSILON CHAIN"/>
    <property type="match status" value="1"/>
</dbReference>
<sequence>MAEKKSIKFEIATPERTLLKQEVLQVTIPTQSGEITVLPEHIPLVSIIKPGVIEIKTLEGDMEIISISGGFVEVLREKIVILADTAERANELDESRIVEARKTAEDAKNEAMTHENYDLSAVAARLDIELARERALHKWRKLKNIHPGK</sequence>
<dbReference type="CDD" id="cd12152">
    <property type="entry name" value="F1-ATPase_delta"/>
    <property type="match status" value="1"/>
</dbReference>
<feature type="domain" description="ATP synthase F1 complex delta/epsilon subunit N-terminal" evidence="10">
    <location>
        <begin position="8"/>
        <end position="86"/>
    </location>
</feature>
<keyword evidence="3 8" id="KW-0813">Transport</keyword>
<keyword evidence="5 8" id="KW-0472">Membrane</keyword>
<evidence type="ECO:0000256" key="3">
    <source>
        <dbReference type="ARBA" id="ARBA00022448"/>
    </source>
</evidence>
<dbReference type="SUPFAM" id="SSF51344">
    <property type="entry name" value="Epsilon subunit of F1F0-ATP synthase N-terminal domain"/>
    <property type="match status" value="1"/>
</dbReference>
<protein>
    <recommendedName>
        <fullName evidence="8">ATP synthase epsilon chain</fullName>
    </recommendedName>
    <alternativeName>
        <fullName evidence="8">ATP synthase F1 sector epsilon subunit</fullName>
    </alternativeName>
    <alternativeName>
        <fullName evidence="8">F-ATPase epsilon subunit</fullName>
    </alternativeName>
</protein>
<evidence type="ECO:0000256" key="2">
    <source>
        <dbReference type="ARBA" id="ARBA00005712"/>
    </source>
</evidence>
<dbReference type="InterPro" id="IPR001469">
    <property type="entry name" value="ATP_synth_F1_dsu/esu"/>
</dbReference>
<dbReference type="HAMAP" id="MF_00530">
    <property type="entry name" value="ATP_synth_epsil_bac"/>
    <property type="match status" value="1"/>
</dbReference>
<proteinExistence type="inferred from homology"/>
<dbReference type="AlphaFoldDB" id="A0A2N2DZD5"/>
<dbReference type="GO" id="GO:0045259">
    <property type="term" value="C:proton-transporting ATP synthase complex"/>
    <property type="evidence" value="ECO:0007669"/>
    <property type="project" value="UniProtKB-KW"/>
</dbReference>
<comment type="subcellular location">
    <subcellularLocation>
        <location evidence="8">Cell membrane</location>
        <topology evidence="8">Peripheral membrane protein</topology>
    </subcellularLocation>
    <subcellularLocation>
        <location evidence="1">Endomembrane system</location>
        <topology evidence="1">Peripheral membrane protein</topology>
    </subcellularLocation>
</comment>
<evidence type="ECO:0000256" key="6">
    <source>
        <dbReference type="ARBA" id="ARBA00023196"/>
    </source>
</evidence>
<dbReference type="InterPro" id="IPR036771">
    <property type="entry name" value="ATPsynth_dsu/esu_N"/>
</dbReference>
<keyword evidence="8" id="KW-0375">Hydrogen ion transport</keyword>
<dbReference type="EMBL" id="PHAH01000032">
    <property type="protein sequence ID" value="PKM87823.1"/>
    <property type="molecule type" value="Genomic_DNA"/>
</dbReference>
<gene>
    <name evidence="8 11" type="primary">atpC</name>
    <name evidence="11" type="ORF">CVU83_02525</name>
</gene>
<comment type="function">
    <text evidence="8">Produces ATP from ADP in the presence of a proton gradient across the membrane.</text>
</comment>
<evidence type="ECO:0000313" key="11">
    <source>
        <dbReference type="EMBL" id="PKM87823.1"/>
    </source>
</evidence>
<evidence type="ECO:0000259" key="10">
    <source>
        <dbReference type="Pfam" id="PF02823"/>
    </source>
</evidence>
<accession>A0A2N2DZD5</accession>
<evidence type="ECO:0000256" key="5">
    <source>
        <dbReference type="ARBA" id="ARBA00023136"/>
    </source>
</evidence>
<evidence type="ECO:0000256" key="7">
    <source>
        <dbReference type="ARBA" id="ARBA00023310"/>
    </source>
</evidence>
<dbReference type="NCBIfam" id="TIGR01216">
    <property type="entry name" value="ATP_synt_epsi"/>
    <property type="match status" value="1"/>
</dbReference>